<protein>
    <submittedName>
        <fullName evidence="8">CD36 family protein</fullName>
    </submittedName>
</protein>
<dbReference type="InParanoid" id="I7MIM1"/>
<dbReference type="RefSeq" id="XP_001024815.2">
    <property type="nucleotide sequence ID" value="XM_001024815.2"/>
</dbReference>
<keyword evidence="6" id="KW-0325">Glycoprotein</keyword>
<dbReference type="Pfam" id="PF01130">
    <property type="entry name" value="CD36"/>
    <property type="match status" value="2"/>
</dbReference>
<evidence type="ECO:0000256" key="5">
    <source>
        <dbReference type="ARBA" id="ARBA00023136"/>
    </source>
</evidence>
<keyword evidence="9" id="KW-1185">Reference proteome</keyword>
<dbReference type="PANTHER" id="PTHR11923">
    <property type="entry name" value="SCAVENGER RECEPTOR CLASS B TYPE-1 SR-B1"/>
    <property type="match status" value="1"/>
</dbReference>
<dbReference type="AlphaFoldDB" id="I7MIM1"/>
<gene>
    <name evidence="8" type="ORF">TTHERM_00238900</name>
</gene>
<keyword evidence="4 7" id="KW-1133">Transmembrane helix</keyword>
<comment type="similarity">
    <text evidence="2">Belongs to the CD36 family.</text>
</comment>
<dbReference type="Proteomes" id="UP000009168">
    <property type="component" value="Unassembled WGS sequence"/>
</dbReference>
<dbReference type="OrthoDB" id="284331at2759"/>
<keyword evidence="5 7" id="KW-0472">Membrane</keyword>
<dbReference type="GO" id="GO:0005737">
    <property type="term" value="C:cytoplasm"/>
    <property type="evidence" value="ECO:0007669"/>
    <property type="project" value="TreeGrafter"/>
</dbReference>
<organism evidence="8 9">
    <name type="scientific">Tetrahymena thermophila (strain SB210)</name>
    <dbReference type="NCBI Taxonomy" id="312017"/>
    <lineage>
        <taxon>Eukaryota</taxon>
        <taxon>Sar</taxon>
        <taxon>Alveolata</taxon>
        <taxon>Ciliophora</taxon>
        <taxon>Intramacronucleata</taxon>
        <taxon>Oligohymenophorea</taxon>
        <taxon>Hymenostomatida</taxon>
        <taxon>Tetrahymenina</taxon>
        <taxon>Tetrahymenidae</taxon>
        <taxon>Tetrahymena</taxon>
    </lineage>
</organism>
<evidence type="ECO:0000256" key="4">
    <source>
        <dbReference type="ARBA" id="ARBA00022989"/>
    </source>
</evidence>
<dbReference type="InterPro" id="IPR002159">
    <property type="entry name" value="CD36_fam"/>
</dbReference>
<dbReference type="eggNOG" id="KOG3776">
    <property type="taxonomic scope" value="Eukaryota"/>
</dbReference>
<evidence type="ECO:0000256" key="7">
    <source>
        <dbReference type="SAM" id="Phobius"/>
    </source>
</evidence>
<keyword evidence="3 7" id="KW-0812">Transmembrane</keyword>
<dbReference type="GeneID" id="7829210"/>
<dbReference type="STRING" id="312017.I7MIM1"/>
<evidence type="ECO:0000313" key="9">
    <source>
        <dbReference type="Proteomes" id="UP000009168"/>
    </source>
</evidence>
<reference evidence="9" key="1">
    <citation type="journal article" date="2006" name="PLoS Biol.">
        <title>Macronuclear genome sequence of the ciliate Tetrahymena thermophila, a model eukaryote.</title>
        <authorList>
            <person name="Eisen J.A."/>
            <person name="Coyne R.S."/>
            <person name="Wu M."/>
            <person name="Wu D."/>
            <person name="Thiagarajan M."/>
            <person name="Wortman J.R."/>
            <person name="Badger J.H."/>
            <person name="Ren Q."/>
            <person name="Amedeo P."/>
            <person name="Jones K.M."/>
            <person name="Tallon L.J."/>
            <person name="Delcher A.L."/>
            <person name="Salzberg S.L."/>
            <person name="Silva J.C."/>
            <person name="Haas B.J."/>
            <person name="Majoros W.H."/>
            <person name="Farzad M."/>
            <person name="Carlton J.M."/>
            <person name="Smith R.K. Jr."/>
            <person name="Garg J."/>
            <person name="Pearlman R.E."/>
            <person name="Karrer K.M."/>
            <person name="Sun L."/>
            <person name="Manning G."/>
            <person name="Elde N.C."/>
            <person name="Turkewitz A.P."/>
            <person name="Asai D.J."/>
            <person name="Wilkes D.E."/>
            <person name="Wang Y."/>
            <person name="Cai H."/>
            <person name="Collins K."/>
            <person name="Stewart B.A."/>
            <person name="Lee S.R."/>
            <person name="Wilamowska K."/>
            <person name="Weinberg Z."/>
            <person name="Ruzzo W.L."/>
            <person name="Wloga D."/>
            <person name="Gaertig J."/>
            <person name="Frankel J."/>
            <person name="Tsao C.-C."/>
            <person name="Gorovsky M.A."/>
            <person name="Keeling P.J."/>
            <person name="Waller R.F."/>
            <person name="Patron N.J."/>
            <person name="Cherry J.M."/>
            <person name="Stover N.A."/>
            <person name="Krieger C.J."/>
            <person name="del Toro C."/>
            <person name="Ryder H.F."/>
            <person name="Williamson S.C."/>
            <person name="Barbeau R.A."/>
            <person name="Hamilton E.P."/>
            <person name="Orias E."/>
        </authorList>
    </citation>
    <scope>NUCLEOTIDE SEQUENCE [LARGE SCALE GENOMIC DNA]</scope>
    <source>
        <strain evidence="9">SB210</strain>
    </source>
</reference>
<dbReference type="GO" id="GO:0005044">
    <property type="term" value="F:scavenger receptor activity"/>
    <property type="evidence" value="ECO:0007669"/>
    <property type="project" value="TreeGrafter"/>
</dbReference>
<accession>I7MIM1</accession>
<dbReference type="PANTHER" id="PTHR11923:SF51">
    <property type="entry name" value="LYSOSOME MEMBRANE PROTEIN 2"/>
    <property type="match status" value="1"/>
</dbReference>
<evidence type="ECO:0000256" key="2">
    <source>
        <dbReference type="ARBA" id="ARBA00010532"/>
    </source>
</evidence>
<sequence>MKYLKKLWVNQRKLRNCSIICGVMGVLLVVAGCVVPIAINAIIQKQVASQITMTDSNQGMWADIPGDTKAFIVRNFTFFEFKNPFEFLFKQQTPVVQESKVYSYQESAQFVNLEFLDNGEKVKYNFYRHFNNLYDTKNDEQITTLNLGAYGAWNIMKNTNLTNLNLNGLYSLFNSMNTTILPTIINLALSSFIYDIKDMDAVSTQAKQFCTAGGIDPNGSLCLKLWSDPVYGWKENTTRIHWVIAQNNTYPSSNNEKFMLQDYFKLNFYQFNGVLQQFQAICSTYQSVIEAYYSAMELMGLETDSFSLAATQWVQSYVSLHPQGNLSAFDSLTQLNKTLFYMPEIKNYRDTVFLQQYPHLYNEYFNVSLPFDWARKVIYYTDFAQTGTFTKKKYSMLNLGNLEYLWINGLNYDNSSDTQYLKNIANRFEIPEDQSDLSVLGIPKRTFLFWNYIKYFAYNFTMAGAQGGNSGQAAIGQFASNSLQASFQEMKNRMPVKIKASILQKSISSETYNTCLDFFQNGLFYEDQQDLLILTPEQAQVMCDQPQFQNWKDPKTFENIIDYYMAFRDLVGPQLDMVADFEDSTKFSNQISTSIFLRSTINQLVESTENYLFTTFNCQSQEQQFQRCSNMELALKQWSSSEITKNIDETIQDLYKKSDSYFFWANNKNEIYAPFEYFYFAKNVLNLDNTQIQQFTNDELLKLLNYDNLFSLTIIPLAFRMHLNGDSQGIKNQFFFDDSLQLVNYIRYIMMEISLYSAVQTRELKDLLFGYTDPFVYSQNTKDPQQGGNPALNYTVMLNDPNMTSPQATLDYEIMYTGKGNIDNTRQYYSLNGSQYVNYYYTWFDGEEVRDVLASPWEENVLIQGSDSVQNPPNLDQDSKINVFVTTFYRGGSAVTNGETHDHGGLSCYRFQNEQSFYESGQEYPPNNVYDSYVYYGLQNMTRVKMAPVFITNRHLYNSDSRLINTVTMLDVSGNPVTANPESDGLFMDVEPYSGLTLAAALNAQANILVEPDDLFNITQPTLLPVFNTFRTGNWTDASIDNYLGELKMALIAKKAILITCVVVGGLLLIVFFLFLYRYIVLRKLNAGKSLKESVKHDEEQQEIQQQLVSENYI</sequence>
<feature type="transmembrane region" description="Helical" evidence="7">
    <location>
        <begin position="1056"/>
        <end position="1077"/>
    </location>
</feature>
<dbReference type="GO" id="GO:0016020">
    <property type="term" value="C:membrane"/>
    <property type="evidence" value="ECO:0007669"/>
    <property type="project" value="UniProtKB-SubCell"/>
</dbReference>
<feature type="transmembrane region" description="Helical" evidence="7">
    <location>
        <begin position="20"/>
        <end position="43"/>
    </location>
</feature>
<evidence type="ECO:0000256" key="6">
    <source>
        <dbReference type="ARBA" id="ARBA00023180"/>
    </source>
</evidence>
<comment type="subcellular location">
    <subcellularLocation>
        <location evidence="1">Membrane</location>
    </subcellularLocation>
</comment>
<dbReference type="EMBL" id="GG662443">
    <property type="protein sequence ID" value="EAS04570.2"/>
    <property type="molecule type" value="Genomic_DNA"/>
</dbReference>
<dbReference type="PROSITE" id="PS51257">
    <property type="entry name" value="PROKAR_LIPOPROTEIN"/>
    <property type="match status" value="1"/>
</dbReference>
<evidence type="ECO:0000256" key="1">
    <source>
        <dbReference type="ARBA" id="ARBA00004370"/>
    </source>
</evidence>
<dbReference type="KEGG" id="tet:TTHERM_00238900"/>
<name>I7MIM1_TETTS</name>
<evidence type="ECO:0000313" key="8">
    <source>
        <dbReference type="EMBL" id="EAS04570.2"/>
    </source>
</evidence>
<proteinExistence type="inferred from homology"/>
<evidence type="ECO:0000256" key="3">
    <source>
        <dbReference type="ARBA" id="ARBA00022692"/>
    </source>
</evidence>